<feature type="region of interest" description="Disordered" evidence="1">
    <location>
        <begin position="1"/>
        <end position="58"/>
    </location>
</feature>
<dbReference type="AlphaFoldDB" id="A0A6A5UE28"/>
<evidence type="ECO:0000313" key="3">
    <source>
        <dbReference type="Proteomes" id="UP000800035"/>
    </source>
</evidence>
<proteinExistence type="predicted"/>
<accession>A0A6A5UE28</accession>
<dbReference type="Proteomes" id="UP000800035">
    <property type="component" value="Unassembled WGS sequence"/>
</dbReference>
<name>A0A6A5UE28_9PLEO</name>
<evidence type="ECO:0000313" key="2">
    <source>
        <dbReference type="EMBL" id="KAF1961982.1"/>
    </source>
</evidence>
<organism evidence="2 3">
    <name type="scientific">Byssothecium circinans</name>
    <dbReference type="NCBI Taxonomy" id="147558"/>
    <lineage>
        <taxon>Eukaryota</taxon>
        <taxon>Fungi</taxon>
        <taxon>Dikarya</taxon>
        <taxon>Ascomycota</taxon>
        <taxon>Pezizomycotina</taxon>
        <taxon>Dothideomycetes</taxon>
        <taxon>Pleosporomycetidae</taxon>
        <taxon>Pleosporales</taxon>
        <taxon>Massarineae</taxon>
        <taxon>Massarinaceae</taxon>
        <taxon>Byssothecium</taxon>
    </lineage>
</organism>
<evidence type="ECO:0000256" key="1">
    <source>
        <dbReference type="SAM" id="MobiDB-lite"/>
    </source>
</evidence>
<keyword evidence="3" id="KW-1185">Reference proteome</keyword>
<gene>
    <name evidence="2" type="ORF">CC80DRAFT_488355</name>
</gene>
<sequence>MLSPHVSRVKTRSIHPIDQPTNPSPPQKKTPSYPTTLQNRTHNPCKNTANSRICTSQQSKMAVSQYRIAFT</sequence>
<reference evidence="2" key="1">
    <citation type="journal article" date="2020" name="Stud. Mycol.">
        <title>101 Dothideomycetes genomes: a test case for predicting lifestyles and emergence of pathogens.</title>
        <authorList>
            <person name="Haridas S."/>
            <person name="Albert R."/>
            <person name="Binder M."/>
            <person name="Bloem J."/>
            <person name="Labutti K."/>
            <person name="Salamov A."/>
            <person name="Andreopoulos B."/>
            <person name="Baker S."/>
            <person name="Barry K."/>
            <person name="Bills G."/>
            <person name="Bluhm B."/>
            <person name="Cannon C."/>
            <person name="Castanera R."/>
            <person name="Culley D."/>
            <person name="Daum C."/>
            <person name="Ezra D."/>
            <person name="Gonzalez J."/>
            <person name="Henrissat B."/>
            <person name="Kuo A."/>
            <person name="Liang C."/>
            <person name="Lipzen A."/>
            <person name="Lutzoni F."/>
            <person name="Magnuson J."/>
            <person name="Mondo S."/>
            <person name="Nolan M."/>
            <person name="Ohm R."/>
            <person name="Pangilinan J."/>
            <person name="Park H.-J."/>
            <person name="Ramirez L."/>
            <person name="Alfaro M."/>
            <person name="Sun H."/>
            <person name="Tritt A."/>
            <person name="Yoshinaga Y."/>
            <person name="Zwiers L.-H."/>
            <person name="Turgeon B."/>
            <person name="Goodwin S."/>
            <person name="Spatafora J."/>
            <person name="Crous P."/>
            <person name="Grigoriev I."/>
        </authorList>
    </citation>
    <scope>NUCLEOTIDE SEQUENCE</scope>
    <source>
        <strain evidence="2">CBS 675.92</strain>
    </source>
</reference>
<protein>
    <submittedName>
        <fullName evidence="2">Uncharacterized protein</fullName>
    </submittedName>
</protein>
<dbReference type="EMBL" id="ML976980">
    <property type="protein sequence ID" value="KAF1961982.1"/>
    <property type="molecule type" value="Genomic_DNA"/>
</dbReference>
<feature type="compositionally biased region" description="Polar residues" evidence="1">
    <location>
        <begin position="29"/>
        <end position="58"/>
    </location>
</feature>